<proteinExistence type="predicted"/>
<dbReference type="SUPFAM" id="SSF50800">
    <property type="entry name" value="PK beta-barrel domain-like"/>
    <property type="match status" value="1"/>
</dbReference>
<dbReference type="InterPro" id="IPR005302">
    <property type="entry name" value="MoCF_Sase_C"/>
</dbReference>
<dbReference type="InterPro" id="IPR005303">
    <property type="entry name" value="MOCOS_middle"/>
</dbReference>
<dbReference type="Pfam" id="PF03473">
    <property type="entry name" value="MOSC"/>
    <property type="match status" value="1"/>
</dbReference>
<dbReference type="Pfam" id="PF03476">
    <property type="entry name" value="MOSC_N"/>
    <property type="match status" value="1"/>
</dbReference>
<reference evidence="2 3" key="1">
    <citation type="submission" date="2020-07" db="EMBL/GenBank/DDBJ databases">
        <title>Sequencing the genomes of 1000 actinobacteria strains.</title>
        <authorList>
            <person name="Klenk H.-P."/>
        </authorList>
    </citation>
    <scope>NUCLEOTIDE SEQUENCE [LARGE SCALE GENOMIC DNA]</scope>
    <source>
        <strain evidence="2 3">DSM 21350</strain>
    </source>
</reference>
<dbReference type="InterPro" id="IPR011037">
    <property type="entry name" value="Pyrv_Knase-like_insert_dom_sf"/>
</dbReference>
<evidence type="ECO:0000259" key="1">
    <source>
        <dbReference type="PROSITE" id="PS51340"/>
    </source>
</evidence>
<evidence type="ECO:0000313" key="3">
    <source>
        <dbReference type="Proteomes" id="UP000535511"/>
    </source>
</evidence>
<protein>
    <recommendedName>
        <fullName evidence="1">MOSC domain-containing protein</fullName>
    </recommendedName>
</protein>
<keyword evidence="3" id="KW-1185">Reference proteome</keyword>
<dbReference type="RefSeq" id="WP_179664723.1">
    <property type="nucleotide sequence ID" value="NZ_JACCBG010000001.1"/>
</dbReference>
<dbReference type="AlphaFoldDB" id="A0A7Y9E949"/>
<dbReference type="EMBL" id="JACCBG010000001">
    <property type="protein sequence ID" value="NYD43171.1"/>
    <property type="molecule type" value="Genomic_DNA"/>
</dbReference>
<accession>A0A7Y9E949</accession>
<dbReference type="GO" id="GO:0003824">
    <property type="term" value="F:catalytic activity"/>
    <property type="evidence" value="ECO:0007669"/>
    <property type="project" value="InterPro"/>
</dbReference>
<evidence type="ECO:0000313" key="2">
    <source>
        <dbReference type="EMBL" id="NYD43171.1"/>
    </source>
</evidence>
<dbReference type="Proteomes" id="UP000535511">
    <property type="component" value="Unassembled WGS sequence"/>
</dbReference>
<gene>
    <name evidence="2" type="ORF">BJZ21_003254</name>
</gene>
<sequence length="255" mass="26545">MHVARVGFAPVKGTRHPAYDRVTLAEHGPVGDRAFCLVDVAGRRVLKTVQNPSLVAIRSAWDGAVLSMVLPSGEVACSAPEPTGEELVCDYWGRPATLALLAGPHAALASSYLGADVRLAAAPPGQVVYGAPVTLVSLASLRSLADSLGRPELAREPARFRPTIVVDDLEPWAEESWVGRTVRLGDATVRVNALVPRCAVIDLDPVTGVPSAPVLKALADRPAPAADGTPELPFGVDAFVVAPGAVRPGDPVLVD</sequence>
<feature type="domain" description="MOSC" evidence="1">
    <location>
        <begin position="81"/>
        <end position="255"/>
    </location>
</feature>
<organism evidence="2 3">
    <name type="scientific">Nocardioides panaciterrulae</name>
    <dbReference type="NCBI Taxonomy" id="661492"/>
    <lineage>
        <taxon>Bacteria</taxon>
        <taxon>Bacillati</taxon>
        <taxon>Actinomycetota</taxon>
        <taxon>Actinomycetes</taxon>
        <taxon>Propionibacteriales</taxon>
        <taxon>Nocardioidaceae</taxon>
        <taxon>Nocardioides</taxon>
    </lineage>
</organism>
<dbReference type="GO" id="GO:0030170">
    <property type="term" value="F:pyridoxal phosphate binding"/>
    <property type="evidence" value="ECO:0007669"/>
    <property type="project" value="InterPro"/>
</dbReference>
<dbReference type="PROSITE" id="PS51340">
    <property type="entry name" value="MOSC"/>
    <property type="match status" value="1"/>
</dbReference>
<comment type="caution">
    <text evidence="2">The sequence shown here is derived from an EMBL/GenBank/DDBJ whole genome shotgun (WGS) entry which is preliminary data.</text>
</comment>
<dbReference type="GO" id="GO:0030151">
    <property type="term" value="F:molybdenum ion binding"/>
    <property type="evidence" value="ECO:0007669"/>
    <property type="project" value="InterPro"/>
</dbReference>
<name>A0A7Y9E949_9ACTN</name>